<feature type="transmembrane region" description="Helical" evidence="5">
    <location>
        <begin position="747"/>
        <end position="771"/>
    </location>
</feature>
<dbReference type="InterPro" id="IPR013747">
    <property type="entry name" value="ACP_syn_III_C"/>
</dbReference>
<organism evidence="8 9">
    <name type="scientific">Chlamydomonas incerta</name>
    <dbReference type="NCBI Taxonomy" id="51695"/>
    <lineage>
        <taxon>Eukaryota</taxon>
        <taxon>Viridiplantae</taxon>
        <taxon>Chlorophyta</taxon>
        <taxon>core chlorophytes</taxon>
        <taxon>Chlorophyceae</taxon>
        <taxon>CS clade</taxon>
        <taxon>Chlamydomonadales</taxon>
        <taxon>Chlamydomonadaceae</taxon>
        <taxon>Chlamydomonas</taxon>
    </lineage>
</organism>
<reference evidence="8" key="1">
    <citation type="journal article" date="2020" name="bioRxiv">
        <title>Comparative genomics of Chlamydomonas.</title>
        <authorList>
            <person name="Craig R.J."/>
            <person name="Hasan A.R."/>
            <person name="Ness R.W."/>
            <person name="Keightley P.D."/>
        </authorList>
    </citation>
    <scope>NUCLEOTIDE SEQUENCE</scope>
    <source>
        <strain evidence="8">SAG 7.73</strain>
    </source>
</reference>
<evidence type="ECO:0000313" key="8">
    <source>
        <dbReference type="EMBL" id="KAG2441030.1"/>
    </source>
</evidence>
<feature type="domain" description="Beta-ketoacyl-[acyl-carrier-protein] synthase III C-terminal" evidence="7">
    <location>
        <begin position="524"/>
        <end position="610"/>
    </location>
</feature>
<name>A0A835TLG5_CHLIN</name>
<dbReference type="AlphaFoldDB" id="A0A835TLG5"/>
<dbReference type="InterPro" id="IPR012392">
    <property type="entry name" value="3-ktacl-CoA_syn"/>
</dbReference>
<sequence length="782" mass="78579">MAPPVVLFDLYTYKPPAEFKADQDAIASMWRSTGRYDEDDIRFMERVFANSGLSPTDTHLPPTLNPRFVGGSPRTDMEAAREECGMAVCGAVEGLLRKTGLRPRDIDILVTSCSAFCPTPSIASIVVNKFGMRADVQAYHLGGMGCANGVVGVNLVADLLKARPNSTAVFVTTETLTPTYYAGRDRHRLLGLLLFRMGGAAVCLTNKPALRRAAKYELLHRVRVHTGQSDDSFRAIHFDEDEEGHLGMYLGKNVCKEASNALALAMTRIAPRILTWRQLFAVAADMAQRRARKLLAPKATRPKAAAAAPPAPAALKAGVAGVHFVSGGGGGEGQGGGHPRQHDKRGGEAHNGEDASDTSVSGRSRSVSSSRGSGSTSTGSRRTGSASTSTGSGGAESDVSASAASARGHVAATADSAGSSEQASECGSPLPGAAAAAAEASFRSTPAPPPHLAAAADSGPCGLAWGGSNNNSNSNSACAPAAAAPAAAAPGGAPGSSAAGGSGGGKSSGSGNGSPSSAPYRPSLQHSTIRHFILHAGGARVLADLGSALQLDASRLAPSQNTLWDYGNVSSSTTWYALTHVETVGGVRRGERVLQVGVGSGIKCGVNVWKALRDIHEVHDAWAHRAAAAAAAAAPPPAAAAAATATYTTAAASGGAAAAAEPLKSRTAAALGGSAASPCSGGVGCGVGVGGATGGGFWGWLAAGPRSYRTAAAAAGKSAGTVSAVSVAAAAAASRDELAAECGMDPAALQCLVAVVTVAAVATALLLHVLLPALHPTYMRGV</sequence>
<keyword evidence="5" id="KW-0812">Transmembrane</keyword>
<keyword evidence="5" id="KW-0472">Membrane</keyword>
<dbReference type="Gene3D" id="3.40.47.10">
    <property type="match status" value="2"/>
</dbReference>
<dbReference type="Proteomes" id="UP000650467">
    <property type="component" value="Unassembled WGS sequence"/>
</dbReference>
<feature type="compositionally biased region" description="Basic and acidic residues" evidence="4">
    <location>
        <begin position="344"/>
        <end position="353"/>
    </location>
</feature>
<dbReference type="GO" id="GO:0006633">
    <property type="term" value="P:fatty acid biosynthetic process"/>
    <property type="evidence" value="ECO:0007669"/>
    <property type="project" value="InterPro"/>
</dbReference>
<protein>
    <recommendedName>
        <fullName evidence="2">very-long-chain 3-oxoacyl-CoA synthase</fullName>
        <ecNumber evidence="2">2.3.1.199</ecNumber>
    </recommendedName>
</protein>
<feature type="compositionally biased region" description="Gly residues" evidence="4">
    <location>
        <begin position="326"/>
        <end position="338"/>
    </location>
</feature>
<feature type="domain" description="FAE" evidence="6">
    <location>
        <begin position="4"/>
        <end position="290"/>
    </location>
</feature>
<feature type="region of interest" description="Disordered" evidence="4">
    <location>
        <begin position="325"/>
        <end position="406"/>
    </location>
</feature>
<evidence type="ECO:0000256" key="2">
    <source>
        <dbReference type="ARBA" id="ARBA00012307"/>
    </source>
</evidence>
<evidence type="ECO:0000259" key="6">
    <source>
        <dbReference type="Pfam" id="PF08392"/>
    </source>
</evidence>
<evidence type="ECO:0000256" key="4">
    <source>
        <dbReference type="SAM" id="MobiDB-lite"/>
    </source>
</evidence>
<evidence type="ECO:0000256" key="5">
    <source>
        <dbReference type="SAM" id="Phobius"/>
    </source>
</evidence>
<dbReference type="GO" id="GO:0009922">
    <property type="term" value="F:fatty acid elongase activity"/>
    <property type="evidence" value="ECO:0007669"/>
    <property type="project" value="UniProtKB-EC"/>
</dbReference>
<accession>A0A835TLG5</accession>
<keyword evidence="9" id="KW-1185">Reference proteome</keyword>
<feature type="compositionally biased region" description="Gly residues" evidence="4">
    <location>
        <begin position="492"/>
        <end position="512"/>
    </location>
</feature>
<proteinExistence type="inferred from homology"/>
<dbReference type="InterPro" id="IPR013601">
    <property type="entry name" value="FAE1_typ3_polyketide_synth"/>
</dbReference>
<gene>
    <name evidence="8" type="ORF">HXX76_003883</name>
</gene>
<evidence type="ECO:0000256" key="3">
    <source>
        <dbReference type="ARBA" id="ARBA00022679"/>
    </source>
</evidence>
<keyword evidence="5" id="KW-1133">Transmembrane helix</keyword>
<dbReference type="OrthoDB" id="542970at2759"/>
<feature type="compositionally biased region" description="Polar residues" evidence="4">
    <location>
        <begin position="416"/>
        <end position="425"/>
    </location>
</feature>
<comment type="similarity">
    <text evidence="1">Belongs to the thiolase-like superfamily. Chalcone/stilbene synthases family.</text>
</comment>
<keyword evidence="3" id="KW-0808">Transferase</keyword>
<evidence type="ECO:0000259" key="7">
    <source>
        <dbReference type="Pfam" id="PF08541"/>
    </source>
</evidence>
<dbReference type="EMBL" id="JAEHOC010000006">
    <property type="protein sequence ID" value="KAG2441030.1"/>
    <property type="molecule type" value="Genomic_DNA"/>
</dbReference>
<feature type="region of interest" description="Disordered" evidence="4">
    <location>
        <begin position="486"/>
        <end position="522"/>
    </location>
</feature>
<dbReference type="Pfam" id="PF08392">
    <property type="entry name" value="FAE1_CUT1_RppA"/>
    <property type="match status" value="1"/>
</dbReference>
<dbReference type="EC" id="2.3.1.199" evidence="2"/>
<comment type="caution">
    <text evidence="8">The sequence shown here is derived from an EMBL/GenBank/DDBJ whole genome shotgun (WGS) entry which is preliminary data.</text>
</comment>
<dbReference type="SUPFAM" id="SSF53901">
    <property type="entry name" value="Thiolase-like"/>
    <property type="match status" value="2"/>
</dbReference>
<evidence type="ECO:0000313" key="9">
    <source>
        <dbReference type="Proteomes" id="UP000650467"/>
    </source>
</evidence>
<feature type="region of interest" description="Disordered" evidence="4">
    <location>
        <begin position="412"/>
        <end position="431"/>
    </location>
</feature>
<dbReference type="Pfam" id="PF08541">
    <property type="entry name" value="ACP_syn_III_C"/>
    <property type="match status" value="1"/>
</dbReference>
<dbReference type="PANTHER" id="PTHR31561">
    <property type="entry name" value="3-KETOACYL-COA SYNTHASE"/>
    <property type="match status" value="1"/>
</dbReference>
<dbReference type="GO" id="GO:0016020">
    <property type="term" value="C:membrane"/>
    <property type="evidence" value="ECO:0007669"/>
    <property type="project" value="InterPro"/>
</dbReference>
<feature type="compositionally biased region" description="Low complexity" evidence="4">
    <location>
        <begin position="358"/>
        <end position="406"/>
    </location>
</feature>
<evidence type="ECO:0000256" key="1">
    <source>
        <dbReference type="ARBA" id="ARBA00005531"/>
    </source>
</evidence>
<dbReference type="InterPro" id="IPR016039">
    <property type="entry name" value="Thiolase-like"/>
</dbReference>